<dbReference type="Proteomes" id="UP001172386">
    <property type="component" value="Unassembled WGS sequence"/>
</dbReference>
<organism evidence="1 2">
    <name type="scientific">Neophaeococcomyces mojaviensis</name>
    <dbReference type="NCBI Taxonomy" id="3383035"/>
    <lineage>
        <taxon>Eukaryota</taxon>
        <taxon>Fungi</taxon>
        <taxon>Dikarya</taxon>
        <taxon>Ascomycota</taxon>
        <taxon>Pezizomycotina</taxon>
        <taxon>Eurotiomycetes</taxon>
        <taxon>Chaetothyriomycetidae</taxon>
        <taxon>Chaetothyriales</taxon>
        <taxon>Chaetothyriales incertae sedis</taxon>
        <taxon>Neophaeococcomyces</taxon>
    </lineage>
</organism>
<reference evidence="1" key="1">
    <citation type="submission" date="2022-10" db="EMBL/GenBank/DDBJ databases">
        <title>Culturing micro-colonial fungi from biological soil crusts in the Mojave desert and describing Neophaeococcomyces mojavensis, and introducing the new genera and species Taxawa tesnikishii.</title>
        <authorList>
            <person name="Kurbessoian T."/>
            <person name="Stajich J.E."/>
        </authorList>
    </citation>
    <scope>NUCLEOTIDE SEQUENCE</scope>
    <source>
        <strain evidence="1">JES_112</strain>
    </source>
</reference>
<accession>A0ACC3AD33</accession>
<evidence type="ECO:0000313" key="1">
    <source>
        <dbReference type="EMBL" id="KAJ9659863.1"/>
    </source>
</evidence>
<sequence length="512" mass="57931">MSAEDVVTDALQKPVDANEVAAEDARKMLAEIEAEEAGDVHSTMRPENNGAANGNKEQSSEAVKEDNTEKTDEQSDDQGEQDEKDEQDEQGEDRKGKDRDRKYNDRRDSNRRDGGHRGGRGDRGGRGGKFNNRGIKSVLTQEEKSSDPAAIRKQVDFYFSDSNLPMDQFLLDKVGGSKNNAVELDIICTFKRMRHFEPREAVVEALRSSKVVKLVDNDTKVQRKQPLAESTDNGVDLNQLRVYEDKAMPRSVYVKGFGEEVPSTQFDIEAFFAEHGPTNAIRLRRTETKSFKGSVFVEFESEELAKNFLALDPKPQYKGRDLQIMSKQEYCEKKVDDIKAGKIKPQHDRDHPAHRHRGGRGSGRGGRGRDSRRRDDDNRDWRVRRDEDQKHGFRDDKRRDNRDRKSGGKEYRKSEPAVDERGIPVVKTSEPDKPNKDSEVAKQEALAKARAMVEADKKKQEVNGADKADVAVAEVETRQEKNGEVKASKKREREDDSIGEPSAKKVDTKEDA</sequence>
<gene>
    <name evidence="1" type="ORF">H2198_002932</name>
</gene>
<name>A0ACC3AD33_9EURO</name>
<comment type="caution">
    <text evidence="1">The sequence shown here is derived from an EMBL/GenBank/DDBJ whole genome shotgun (WGS) entry which is preliminary data.</text>
</comment>
<proteinExistence type="predicted"/>
<dbReference type="EMBL" id="JAPDRQ010000036">
    <property type="protein sequence ID" value="KAJ9659863.1"/>
    <property type="molecule type" value="Genomic_DNA"/>
</dbReference>
<evidence type="ECO:0000313" key="2">
    <source>
        <dbReference type="Proteomes" id="UP001172386"/>
    </source>
</evidence>
<protein>
    <submittedName>
        <fullName evidence="1">Uncharacterized protein</fullName>
    </submittedName>
</protein>
<keyword evidence="2" id="KW-1185">Reference proteome</keyword>